<comment type="caution">
    <text evidence="3">The sequence shown here is derived from an EMBL/GenBank/DDBJ whole genome shotgun (WGS) entry which is preliminary data.</text>
</comment>
<evidence type="ECO:0000259" key="2">
    <source>
        <dbReference type="Pfam" id="PF00733"/>
    </source>
</evidence>
<dbReference type="Gene3D" id="3.40.50.620">
    <property type="entry name" value="HUPs"/>
    <property type="match status" value="1"/>
</dbReference>
<feature type="domain" description="Asparagine synthetase" evidence="2">
    <location>
        <begin position="232"/>
        <end position="312"/>
    </location>
</feature>
<evidence type="ECO:0000313" key="3">
    <source>
        <dbReference type="EMBL" id="MCP2347133.1"/>
    </source>
</evidence>
<dbReference type="InterPro" id="IPR014729">
    <property type="entry name" value="Rossmann-like_a/b/a_fold"/>
</dbReference>
<dbReference type="RefSeq" id="WP_253769887.1">
    <property type="nucleotide sequence ID" value="NZ_BAAAVE010000022.1"/>
</dbReference>
<dbReference type="InterPro" id="IPR001962">
    <property type="entry name" value="Asn_synthase"/>
</dbReference>
<reference evidence="3 4" key="1">
    <citation type="submission" date="2022-06" db="EMBL/GenBank/DDBJ databases">
        <title>Sequencing the genomes of 1000 actinobacteria strains.</title>
        <authorList>
            <person name="Klenk H.-P."/>
        </authorList>
    </citation>
    <scope>NUCLEOTIDE SEQUENCE [LARGE SCALE GENOMIC DNA]</scope>
    <source>
        <strain evidence="3 4">DSM 44170</strain>
    </source>
</reference>
<proteinExistence type="predicted"/>
<protein>
    <recommendedName>
        <fullName evidence="2">Asparagine synthetase domain-containing protein</fullName>
    </recommendedName>
</protein>
<dbReference type="Proteomes" id="UP001320766">
    <property type="component" value="Unassembled WGS sequence"/>
</dbReference>
<dbReference type="EMBL" id="JAMZEC010000001">
    <property type="protein sequence ID" value="MCP2347133.1"/>
    <property type="molecule type" value="Genomic_DNA"/>
</dbReference>
<evidence type="ECO:0000256" key="1">
    <source>
        <dbReference type="SAM" id="MobiDB-lite"/>
    </source>
</evidence>
<feature type="region of interest" description="Disordered" evidence="1">
    <location>
        <begin position="517"/>
        <end position="536"/>
    </location>
</feature>
<organism evidence="3 4">
    <name type="scientific">Nonomuraea roseoviolacea subsp. carminata</name>
    <dbReference type="NCBI Taxonomy" id="160689"/>
    <lineage>
        <taxon>Bacteria</taxon>
        <taxon>Bacillati</taxon>
        <taxon>Actinomycetota</taxon>
        <taxon>Actinomycetes</taxon>
        <taxon>Streptosporangiales</taxon>
        <taxon>Streptosporangiaceae</taxon>
        <taxon>Nonomuraea</taxon>
    </lineage>
</organism>
<gene>
    <name evidence="3" type="ORF">HD595_003255</name>
</gene>
<keyword evidence="4" id="KW-1185">Reference proteome</keyword>
<sequence>MRVHLALAARRAGVPLPSVVLEAAREAISRAFPVPAATVTASGWRSATGDTALLSWSNEPEGHGPPTLGSGAGRVAGLTGHLADPGDVDRLLAAPRLGEAAVRTGGVFSIFRAGEGQVSAATGLTRACPVFYAETAGVHVVGSRALLVHLAARAAETASHRPEIVWDLPALESMVRTGYFLSDETPFRGVGALPCAAEITITAGRRAITVSPPPEPRAAPTSRRATRAHVDELADALLAAVRPLRDTAEPVRLSLTGGRDSRLLAALLHRAGIPFVTATSGHDDSADVVLARRVAEALGVRHSVSRPRRSEGGGELIVPHPRVRTHNTLFACEGMISAYENIPGGTRYDPTPRMSGHGGEILRGGFLQNQADPDPKAIRRRVDALFGRNADLLTSEGREHAHAVASPWRERCREDGPGALDHLYLAYRVGRWHAASRASLLRAQNPVPPFLDNLVVRTALGMDPLWRRSEALIHGVIGAFAPQLRDVPVEGRPWRFTAEARDPTPVERLRSRLRLPVRKGAAPEPGGPVPAGKPWNWRLEPSPELLGLMRAGIVEAHEALKGDGLAAVVDEPHIVGAGEEAPGGRMDVLWHMYTVSVMLTDAFASPAPPDLSSLSIPVPESPSTGS</sequence>
<accession>A0ABT1JZF0</accession>
<dbReference type="SUPFAM" id="SSF52402">
    <property type="entry name" value="Adenine nucleotide alpha hydrolases-like"/>
    <property type="match status" value="1"/>
</dbReference>
<evidence type="ECO:0000313" key="4">
    <source>
        <dbReference type="Proteomes" id="UP001320766"/>
    </source>
</evidence>
<dbReference type="Pfam" id="PF00733">
    <property type="entry name" value="Asn_synthase"/>
    <property type="match status" value="1"/>
</dbReference>
<name>A0ABT1JZF0_9ACTN</name>